<reference evidence="2 3" key="1">
    <citation type="submission" date="2019-04" db="EMBL/GenBank/DDBJ databases">
        <authorList>
            <consortium name="DOE Joint Genome Institute"/>
            <person name="Mondo S."/>
            <person name="Kjaerbolling I."/>
            <person name="Vesth T."/>
            <person name="Frisvad J.C."/>
            <person name="Nybo J.L."/>
            <person name="Theobald S."/>
            <person name="Kildgaard S."/>
            <person name="Isbrandt T."/>
            <person name="Kuo A."/>
            <person name="Sato A."/>
            <person name="Lyhne E.K."/>
            <person name="Kogle M.E."/>
            <person name="Wiebenga A."/>
            <person name="Kun R.S."/>
            <person name="Lubbers R.J."/>
            <person name="Makela M.R."/>
            <person name="Barry K."/>
            <person name="Chovatia M."/>
            <person name="Clum A."/>
            <person name="Daum C."/>
            <person name="Haridas S."/>
            <person name="He G."/>
            <person name="LaButti K."/>
            <person name="Lipzen A."/>
            <person name="Riley R."/>
            <person name="Salamov A."/>
            <person name="Simmons B.A."/>
            <person name="Magnuson J.K."/>
            <person name="Henrissat B."/>
            <person name="Mortensen U.H."/>
            <person name="Larsen T.O."/>
            <person name="Devries R.P."/>
            <person name="Grigoriev I.V."/>
            <person name="Machida M."/>
            <person name="Baker S.E."/>
            <person name="Andersen M.R."/>
            <person name="Cantor M.N."/>
            <person name="Hua S.X."/>
        </authorList>
    </citation>
    <scope>NUCLEOTIDE SEQUENCE [LARGE SCALE GENOMIC DNA]</scope>
    <source>
        <strain evidence="2 3">CBS 119388</strain>
    </source>
</reference>
<organism evidence="2 3">
    <name type="scientific">Aspergillus pseudonomiae</name>
    <dbReference type="NCBI Taxonomy" id="1506151"/>
    <lineage>
        <taxon>Eukaryota</taxon>
        <taxon>Fungi</taxon>
        <taxon>Dikarya</taxon>
        <taxon>Ascomycota</taxon>
        <taxon>Pezizomycotina</taxon>
        <taxon>Eurotiomycetes</taxon>
        <taxon>Eurotiomycetidae</taxon>
        <taxon>Eurotiales</taxon>
        <taxon>Aspergillaceae</taxon>
        <taxon>Aspergillus</taxon>
        <taxon>Aspergillus subgen. Circumdati</taxon>
    </lineage>
</organism>
<dbReference type="OrthoDB" id="10607664at2759"/>
<protein>
    <submittedName>
        <fullName evidence="2">Uncharacterized protein</fullName>
    </submittedName>
</protein>
<evidence type="ECO:0000313" key="3">
    <source>
        <dbReference type="Proteomes" id="UP000325579"/>
    </source>
</evidence>
<sequence>MVFCMIRHSRVLPLQVSREAYSCVLSVKLLYGIDVPETCFPCQPVLTIFLFVATQRSVASSSLPLSLSLSLCHGLRLLTWTGCLKKCGVSGELAISQLVWSFPSSYLYVIFFFTFSSFFASIDICVVLYLHG</sequence>
<evidence type="ECO:0000313" key="2">
    <source>
        <dbReference type="EMBL" id="KAE8401403.1"/>
    </source>
</evidence>
<keyword evidence="3" id="KW-1185">Reference proteome</keyword>
<dbReference type="Proteomes" id="UP000325579">
    <property type="component" value="Unassembled WGS sequence"/>
</dbReference>
<keyword evidence="1" id="KW-0472">Membrane</keyword>
<evidence type="ECO:0000256" key="1">
    <source>
        <dbReference type="SAM" id="Phobius"/>
    </source>
</evidence>
<keyword evidence="1" id="KW-0812">Transmembrane</keyword>
<dbReference type="AlphaFoldDB" id="A0A5N7D671"/>
<dbReference type="RefSeq" id="XP_031938722.1">
    <property type="nucleotide sequence ID" value="XM_032079489.1"/>
</dbReference>
<feature type="transmembrane region" description="Helical" evidence="1">
    <location>
        <begin position="106"/>
        <end position="130"/>
    </location>
</feature>
<proteinExistence type="predicted"/>
<dbReference type="GeneID" id="43664180"/>
<gene>
    <name evidence="2" type="ORF">BDV37DRAFT_181401</name>
</gene>
<accession>A0A5N7D671</accession>
<name>A0A5N7D671_9EURO</name>
<keyword evidence="1" id="KW-1133">Transmembrane helix</keyword>
<dbReference type="EMBL" id="ML736801">
    <property type="protein sequence ID" value="KAE8401403.1"/>
    <property type="molecule type" value="Genomic_DNA"/>
</dbReference>